<keyword evidence="4 9" id="KW-0812">Transmembrane</keyword>
<dbReference type="Proteomes" id="UP000305887">
    <property type="component" value="Unassembled WGS sequence"/>
</dbReference>
<evidence type="ECO:0000313" key="10">
    <source>
        <dbReference type="EMBL" id="TNC47602.1"/>
    </source>
</evidence>
<feature type="transmembrane region" description="Helical" evidence="9">
    <location>
        <begin position="6"/>
        <end position="29"/>
    </location>
</feature>
<organism evidence="10 11">
    <name type="scientific">Rubellimicrobium rubrum</name>
    <dbReference type="NCBI Taxonomy" id="2585369"/>
    <lineage>
        <taxon>Bacteria</taxon>
        <taxon>Pseudomonadati</taxon>
        <taxon>Pseudomonadota</taxon>
        <taxon>Alphaproteobacteria</taxon>
        <taxon>Rhodobacterales</taxon>
        <taxon>Roseobacteraceae</taxon>
        <taxon>Rubellimicrobium</taxon>
    </lineage>
</organism>
<dbReference type="PANTHER" id="PTHR11795:SF445">
    <property type="entry name" value="AMINO ACID ABC TRANSPORTER PERMEASE PROTEIN"/>
    <property type="match status" value="1"/>
</dbReference>
<dbReference type="InterPro" id="IPR052157">
    <property type="entry name" value="BCAA_transport_permease"/>
</dbReference>
<feature type="transmembrane region" description="Helical" evidence="9">
    <location>
        <begin position="187"/>
        <end position="209"/>
    </location>
</feature>
<dbReference type="PANTHER" id="PTHR11795">
    <property type="entry name" value="BRANCHED-CHAIN AMINO ACID TRANSPORT SYSTEM PERMEASE PROTEIN LIVH"/>
    <property type="match status" value="1"/>
</dbReference>
<comment type="caution">
    <text evidence="10">The sequence shown here is derived from an EMBL/GenBank/DDBJ whole genome shotgun (WGS) entry which is preliminary data.</text>
</comment>
<dbReference type="InterPro" id="IPR001851">
    <property type="entry name" value="ABC_transp_permease"/>
</dbReference>
<dbReference type="GO" id="GO:0006865">
    <property type="term" value="P:amino acid transport"/>
    <property type="evidence" value="ECO:0007669"/>
    <property type="project" value="UniProtKB-KW"/>
</dbReference>
<evidence type="ECO:0000256" key="9">
    <source>
        <dbReference type="SAM" id="Phobius"/>
    </source>
</evidence>
<keyword evidence="7 9" id="KW-0472">Membrane</keyword>
<evidence type="ECO:0000256" key="4">
    <source>
        <dbReference type="ARBA" id="ARBA00022692"/>
    </source>
</evidence>
<keyword evidence="3" id="KW-1003">Cell membrane</keyword>
<dbReference type="Pfam" id="PF02653">
    <property type="entry name" value="BPD_transp_2"/>
    <property type="match status" value="1"/>
</dbReference>
<dbReference type="RefSeq" id="WP_139078113.1">
    <property type="nucleotide sequence ID" value="NZ_VDFU01000024.1"/>
</dbReference>
<feature type="transmembrane region" description="Helical" evidence="9">
    <location>
        <begin position="95"/>
        <end position="113"/>
    </location>
</feature>
<gene>
    <name evidence="10" type="ORF">FHG66_16275</name>
</gene>
<sequence>MQWLDGLIQGVLLGGLYAQYALGMALMFGVMRIVNITHGDLMVLLALVGISLAGSFALGPISVLLVVVPLGAALGWLLQRGILNRVVGADPLPSLIATFGLSVALQNLMLQIWKADTRSLPGGGIEQASFQLGPIFVGVLPVIVLVTATVLTGGLDSLLRHTRFGRALRASSADVEAAALTGINPRAIYAGATAIAVGILGFAAVFQSLRATVAPADGPFQLIYAFEAVIIGGMGSIWGAFLGAMVLGISQSIGFRIDPGFGILAGHLVFLAVLAIRPQGILGRE</sequence>
<feature type="transmembrane region" description="Helical" evidence="9">
    <location>
        <begin position="221"/>
        <end position="247"/>
    </location>
</feature>
<keyword evidence="11" id="KW-1185">Reference proteome</keyword>
<evidence type="ECO:0000256" key="7">
    <source>
        <dbReference type="ARBA" id="ARBA00023136"/>
    </source>
</evidence>
<evidence type="ECO:0000256" key="2">
    <source>
        <dbReference type="ARBA" id="ARBA00022448"/>
    </source>
</evidence>
<dbReference type="GO" id="GO:0022857">
    <property type="term" value="F:transmembrane transporter activity"/>
    <property type="evidence" value="ECO:0007669"/>
    <property type="project" value="InterPro"/>
</dbReference>
<comment type="similarity">
    <text evidence="8">Belongs to the binding-protein-dependent transport system permease family. LivHM subfamily.</text>
</comment>
<evidence type="ECO:0000256" key="8">
    <source>
        <dbReference type="ARBA" id="ARBA00037998"/>
    </source>
</evidence>
<keyword evidence="5" id="KW-0029">Amino-acid transport</keyword>
<feature type="transmembrane region" description="Helical" evidence="9">
    <location>
        <begin position="259"/>
        <end position="276"/>
    </location>
</feature>
<protein>
    <submittedName>
        <fullName evidence="10">Branched-chain amino acid ABC transporter permease</fullName>
    </submittedName>
</protein>
<dbReference type="GO" id="GO:0005886">
    <property type="term" value="C:plasma membrane"/>
    <property type="evidence" value="ECO:0007669"/>
    <property type="project" value="UniProtKB-SubCell"/>
</dbReference>
<evidence type="ECO:0000256" key="3">
    <source>
        <dbReference type="ARBA" id="ARBA00022475"/>
    </source>
</evidence>
<dbReference type="OrthoDB" id="9810089at2"/>
<evidence type="ECO:0000313" key="11">
    <source>
        <dbReference type="Proteomes" id="UP000305887"/>
    </source>
</evidence>
<evidence type="ECO:0000256" key="6">
    <source>
        <dbReference type="ARBA" id="ARBA00022989"/>
    </source>
</evidence>
<feature type="transmembrane region" description="Helical" evidence="9">
    <location>
        <begin position="133"/>
        <end position="159"/>
    </location>
</feature>
<dbReference type="CDD" id="cd06582">
    <property type="entry name" value="TM_PBP1_LivH_like"/>
    <property type="match status" value="1"/>
</dbReference>
<evidence type="ECO:0000256" key="1">
    <source>
        <dbReference type="ARBA" id="ARBA00004651"/>
    </source>
</evidence>
<feature type="transmembrane region" description="Helical" evidence="9">
    <location>
        <begin position="41"/>
        <end position="58"/>
    </location>
</feature>
<accession>A0A5C4MP60</accession>
<reference evidence="10 11" key="1">
    <citation type="submission" date="2019-06" db="EMBL/GenBank/DDBJ databases">
        <title>YIM 131921 draft genome.</title>
        <authorList>
            <person name="Jiang L."/>
        </authorList>
    </citation>
    <scope>NUCLEOTIDE SEQUENCE [LARGE SCALE GENOMIC DNA]</scope>
    <source>
        <strain evidence="10 11">YIM 131921</strain>
    </source>
</reference>
<dbReference type="AlphaFoldDB" id="A0A5C4MP60"/>
<name>A0A5C4MP60_9RHOB</name>
<dbReference type="EMBL" id="VDFU01000024">
    <property type="protein sequence ID" value="TNC47602.1"/>
    <property type="molecule type" value="Genomic_DNA"/>
</dbReference>
<keyword evidence="2" id="KW-0813">Transport</keyword>
<comment type="subcellular location">
    <subcellularLocation>
        <location evidence="1">Cell membrane</location>
        <topology evidence="1">Multi-pass membrane protein</topology>
    </subcellularLocation>
</comment>
<keyword evidence="6 9" id="KW-1133">Transmembrane helix</keyword>
<evidence type="ECO:0000256" key="5">
    <source>
        <dbReference type="ARBA" id="ARBA00022970"/>
    </source>
</evidence>
<proteinExistence type="inferred from homology"/>